<evidence type="ECO:0000256" key="1">
    <source>
        <dbReference type="ARBA" id="ARBA00022450"/>
    </source>
</evidence>
<evidence type="ECO:0000259" key="4">
    <source>
        <dbReference type="Pfam" id="PF07993"/>
    </source>
</evidence>
<dbReference type="KEGG" id="gtr:GLOTRDRAFT_50031"/>
<evidence type="ECO:0000313" key="5">
    <source>
        <dbReference type="EMBL" id="EPQ50792.1"/>
    </source>
</evidence>
<dbReference type="AlphaFoldDB" id="S7PTX7"/>
<reference evidence="5 6" key="1">
    <citation type="journal article" date="2012" name="Science">
        <title>The Paleozoic origin of enzymatic lignin decomposition reconstructed from 31 fungal genomes.</title>
        <authorList>
            <person name="Floudas D."/>
            <person name="Binder M."/>
            <person name="Riley R."/>
            <person name="Barry K."/>
            <person name="Blanchette R.A."/>
            <person name="Henrissat B."/>
            <person name="Martinez A.T."/>
            <person name="Otillar R."/>
            <person name="Spatafora J.W."/>
            <person name="Yadav J.S."/>
            <person name="Aerts A."/>
            <person name="Benoit I."/>
            <person name="Boyd A."/>
            <person name="Carlson A."/>
            <person name="Copeland A."/>
            <person name="Coutinho P.M."/>
            <person name="de Vries R.P."/>
            <person name="Ferreira P."/>
            <person name="Findley K."/>
            <person name="Foster B."/>
            <person name="Gaskell J."/>
            <person name="Glotzer D."/>
            <person name="Gorecki P."/>
            <person name="Heitman J."/>
            <person name="Hesse C."/>
            <person name="Hori C."/>
            <person name="Igarashi K."/>
            <person name="Jurgens J.A."/>
            <person name="Kallen N."/>
            <person name="Kersten P."/>
            <person name="Kohler A."/>
            <person name="Kuees U."/>
            <person name="Kumar T.K.A."/>
            <person name="Kuo A."/>
            <person name="LaButti K."/>
            <person name="Larrondo L.F."/>
            <person name="Lindquist E."/>
            <person name="Ling A."/>
            <person name="Lombard V."/>
            <person name="Lucas S."/>
            <person name="Lundell T."/>
            <person name="Martin R."/>
            <person name="McLaughlin D.J."/>
            <person name="Morgenstern I."/>
            <person name="Morin E."/>
            <person name="Murat C."/>
            <person name="Nagy L.G."/>
            <person name="Nolan M."/>
            <person name="Ohm R.A."/>
            <person name="Patyshakuliyeva A."/>
            <person name="Rokas A."/>
            <person name="Ruiz-Duenas F.J."/>
            <person name="Sabat G."/>
            <person name="Salamov A."/>
            <person name="Samejima M."/>
            <person name="Schmutz J."/>
            <person name="Slot J.C."/>
            <person name="St John F."/>
            <person name="Stenlid J."/>
            <person name="Sun H."/>
            <person name="Sun S."/>
            <person name="Syed K."/>
            <person name="Tsang A."/>
            <person name="Wiebenga A."/>
            <person name="Young D."/>
            <person name="Pisabarro A."/>
            <person name="Eastwood D.C."/>
            <person name="Martin F."/>
            <person name="Cullen D."/>
            <person name="Grigoriev I.V."/>
            <person name="Hibbett D.S."/>
        </authorList>
    </citation>
    <scope>NUCLEOTIDE SEQUENCE [LARGE SCALE GENOMIC DNA]</scope>
    <source>
        <strain evidence="5 6">ATCC 11539</strain>
    </source>
</reference>
<dbReference type="EMBL" id="KB469313">
    <property type="protein sequence ID" value="EPQ50792.1"/>
    <property type="molecule type" value="Genomic_DNA"/>
</dbReference>
<dbReference type="InterPro" id="IPR051414">
    <property type="entry name" value="Adenylate-forming_Reductase"/>
</dbReference>
<dbReference type="SUPFAM" id="SSF51735">
    <property type="entry name" value="NAD(P)-binding Rossmann-fold domains"/>
    <property type="match status" value="1"/>
</dbReference>
<evidence type="ECO:0000313" key="6">
    <source>
        <dbReference type="Proteomes" id="UP000030669"/>
    </source>
</evidence>
<dbReference type="Gene3D" id="3.40.50.720">
    <property type="entry name" value="NAD(P)-binding Rossmann-like Domain"/>
    <property type="match status" value="1"/>
</dbReference>
<dbReference type="eggNOG" id="KOG1178">
    <property type="taxonomic scope" value="Eukaryota"/>
</dbReference>
<evidence type="ECO:0000256" key="2">
    <source>
        <dbReference type="ARBA" id="ARBA00022553"/>
    </source>
</evidence>
<feature type="non-terminal residue" evidence="5">
    <location>
        <position position="1"/>
    </location>
</feature>
<organism evidence="5 6">
    <name type="scientific">Gloeophyllum trabeum (strain ATCC 11539 / FP-39264 / Madison 617)</name>
    <name type="common">Brown rot fungus</name>
    <dbReference type="NCBI Taxonomy" id="670483"/>
    <lineage>
        <taxon>Eukaryota</taxon>
        <taxon>Fungi</taxon>
        <taxon>Dikarya</taxon>
        <taxon>Basidiomycota</taxon>
        <taxon>Agaricomycotina</taxon>
        <taxon>Agaricomycetes</taxon>
        <taxon>Gloeophyllales</taxon>
        <taxon>Gloeophyllaceae</taxon>
        <taxon>Gloeophyllum</taxon>
    </lineage>
</organism>
<dbReference type="HOGENOM" id="CLU_835641_0_0_1"/>
<dbReference type="GeneID" id="19306698"/>
<dbReference type="Proteomes" id="UP000030669">
    <property type="component" value="Unassembled WGS sequence"/>
</dbReference>
<dbReference type="PANTHER" id="PTHR43439:SF2">
    <property type="entry name" value="ENZYME, PUTATIVE (JCVI)-RELATED"/>
    <property type="match status" value="1"/>
</dbReference>
<feature type="region of interest" description="Disordered" evidence="3">
    <location>
        <begin position="235"/>
        <end position="268"/>
    </location>
</feature>
<keyword evidence="2" id="KW-0597">Phosphoprotein</keyword>
<dbReference type="PANTHER" id="PTHR43439">
    <property type="entry name" value="PHENYLACETATE-COENZYME A LIGASE"/>
    <property type="match status" value="1"/>
</dbReference>
<feature type="domain" description="Thioester reductase (TE)" evidence="4">
    <location>
        <begin position="278"/>
        <end position="329"/>
    </location>
</feature>
<protein>
    <recommendedName>
        <fullName evidence="4">Thioester reductase (TE) domain-containing protein</fullName>
    </recommendedName>
</protein>
<evidence type="ECO:0000256" key="3">
    <source>
        <dbReference type="SAM" id="MobiDB-lite"/>
    </source>
</evidence>
<dbReference type="Pfam" id="PF23562">
    <property type="entry name" value="AMP-binding_C_3"/>
    <property type="match status" value="1"/>
</dbReference>
<dbReference type="RefSeq" id="XP_007870634.1">
    <property type="nucleotide sequence ID" value="XM_007872443.1"/>
</dbReference>
<dbReference type="OMA" id="YIERCAI"/>
<accession>S7PTX7</accession>
<keyword evidence="6" id="KW-1185">Reference proteome</keyword>
<keyword evidence="1" id="KW-0596">Phosphopantetheine</keyword>
<sequence length="333" mass="36811">HLPSVFKTTVDGTDAWGISDLLSPHHTKPGLWRIHGRTNPGPLESILGRDPRVAGSVMFGRGQLNAGVLIDPSPSEGFDPNDMGKLIAPTIERINNYAPQHSRIFKETIIVASGPFKPFTYTAKNTARRQAVLAQYEEEIQQLYDSAEESIQANIPPPGKWSYVESIKYVRTVVHQVLKYQVLDSDDLFQHGCDRNTLLHALRQSMRNVRDVTPSFVYEHPNIARLAQFMSYQGSSTRSHAPSSDKLSEMENMAEAHSQDLPLHSPTSTHAAEDTVLLTGSTGGLGAAILARLLRDTAVRKVFAINRRSGSGTSLLETQKKSFSERDLDSTLL</sequence>
<dbReference type="STRING" id="670483.S7PTX7"/>
<name>S7PTX7_GLOTA</name>
<dbReference type="InterPro" id="IPR013120">
    <property type="entry name" value="FAR_NAD-bd"/>
</dbReference>
<dbReference type="Pfam" id="PF07993">
    <property type="entry name" value="NAD_binding_4"/>
    <property type="match status" value="1"/>
</dbReference>
<proteinExistence type="predicted"/>
<dbReference type="InterPro" id="IPR036291">
    <property type="entry name" value="NAD(P)-bd_dom_sf"/>
</dbReference>
<dbReference type="OrthoDB" id="3066860at2759"/>
<gene>
    <name evidence="5" type="ORF">GLOTRDRAFT_50031</name>
</gene>